<protein>
    <recommendedName>
        <fullName evidence="2">Ribosomal silencing factor RsfS</fullName>
    </recommendedName>
</protein>
<dbReference type="EMBL" id="SACY01000001">
    <property type="protein sequence ID" value="RVU27056.1"/>
    <property type="molecule type" value="Genomic_DNA"/>
</dbReference>
<dbReference type="NCBIfam" id="TIGR00090">
    <property type="entry name" value="rsfS_iojap_ybeB"/>
    <property type="match status" value="1"/>
</dbReference>
<dbReference type="GO" id="GO:0017148">
    <property type="term" value="P:negative regulation of translation"/>
    <property type="evidence" value="ECO:0007669"/>
    <property type="project" value="UniProtKB-UniRule"/>
</dbReference>
<dbReference type="AlphaFoldDB" id="A0A437PXQ9"/>
<dbReference type="HAMAP" id="MF_01477">
    <property type="entry name" value="Iojap_RsfS"/>
    <property type="match status" value="1"/>
</dbReference>
<keyword evidence="2" id="KW-0678">Repressor</keyword>
<evidence type="ECO:0000256" key="2">
    <source>
        <dbReference type="HAMAP-Rule" id="MF_01477"/>
    </source>
</evidence>
<accession>A0A437PXQ9</accession>
<comment type="subunit">
    <text evidence="2">Interacts with ribosomal protein uL14 (rplN).</text>
</comment>
<dbReference type="OrthoDB" id="9793681at2"/>
<dbReference type="PANTHER" id="PTHR21043:SF0">
    <property type="entry name" value="MITOCHONDRIAL ASSEMBLY OF RIBOSOMAL LARGE SUBUNIT PROTEIN 1"/>
    <property type="match status" value="1"/>
</dbReference>
<comment type="subcellular location">
    <subcellularLocation>
        <location evidence="2">Cytoplasm</location>
    </subcellularLocation>
</comment>
<dbReference type="Gene3D" id="3.30.460.10">
    <property type="entry name" value="Beta Polymerase, domain 2"/>
    <property type="match status" value="1"/>
</dbReference>
<dbReference type="PANTHER" id="PTHR21043">
    <property type="entry name" value="IOJAP SUPERFAMILY ORTHOLOG"/>
    <property type="match status" value="1"/>
</dbReference>
<sequence length="127" mass="14569">MAKKNSKSTLENTSEELVKWVVKGMQEKKAQTISILDLRGVPNAFTDFFVICSGSSDTQIDAIADSVDEEVWKGMQINPHVVEGKANREWILMDYYDVVVHVFHKEKREFFKLEDLWGDAVFTNIPD</sequence>
<proteinExistence type="inferred from homology"/>
<dbReference type="GO" id="GO:0042256">
    <property type="term" value="P:cytosolic ribosome assembly"/>
    <property type="evidence" value="ECO:0007669"/>
    <property type="project" value="UniProtKB-UniRule"/>
</dbReference>
<evidence type="ECO:0000256" key="1">
    <source>
        <dbReference type="ARBA" id="ARBA00010574"/>
    </source>
</evidence>
<dbReference type="RefSeq" id="WP_127802607.1">
    <property type="nucleotide sequence ID" value="NZ_SACY01000001.1"/>
</dbReference>
<dbReference type="Proteomes" id="UP000282832">
    <property type="component" value="Unassembled WGS sequence"/>
</dbReference>
<reference evidence="3 4" key="1">
    <citation type="submission" date="2019-01" db="EMBL/GenBank/DDBJ databases">
        <authorList>
            <person name="Chen W.-M."/>
        </authorList>
    </citation>
    <scope>NUCLEOTIDE SEQUENCE [LARGE SCALE GENOMIC DNA]</scope>
    <source>
        <strain evidence="3 4">FSY-15</strain>
    </source>
</reference>
<evidence type="ECO:0000313" key="3">
    <source>
        <dbReference type="EMBL" id="RVU27056.1"/>
    </source>
</evidence>
<dbReference type="GO" id="GO:0043023">
    <property type="term" value="F:ribosomal large subunit binding"/>
    <property type="evidence" value="ECO:0007669"/>
    <property type="project" value="TreeGrafter"/>
</dbReference>
<dbReference type="GO" id="GO:0090071">
    <property type="term" value="P:negative regulation of ribosome biogenesis"/>
    <property type="evidence" value="ECO:0007669"/>
    <property type="project" value="UniProtKB-UniRule"/>
</dbReference>
<dbReference type="InterPro" id="IPR004394">
    <property type="entry name" value="Iojap/RsfS/C7orf30"/>
</dbReference>
<keyword evidence="4" id="KW-1185">Reference proteome</keyword>
<comment type="similarity">
    <text evidence="1 2">Belongs to the Iojap/RsfS family.</text>
</comment>
<comment type="caution">
    <text evidence="3">The sequence shown here is derived from an EMBL/GenBank/DDBJ whole genome shotgun (WGS) entry which is preliminary data.</text>
</comment>
<name>A0A437PXQ9_9BACT</name>
<evidence type="ECO:0000313" key="4">
    <source>
        <dbReference type="Proteomes" id="UP000282832"/>
    </source>
</evidence>
<keyword evidence="2" id="KW-0810">Translation regulation</keyword>
<keyword evidence="2" id="KW-0963">Cytoplasm</keyword>
<organism evidence="3 4">
    <name type="scientific">Sandaracinomonas limnophila</name>
    <dbReference type="NCBI Taxonomy" id="1862386"/>
    <lineage>
        <taxon>Bacteria</taxon>
        <taxon>Pseudomonadati</taxon>
        <taxon>Bacteroidota</taxon>
        <taxon>Cytophagia</taxon>
        <taxon>Cytophagales</taxon>
        <taxon>Flectobacillaceae</taxon>
        <taxon>Sandaracinomonas</taxon>
    </lineage>
</organism>
<dbReference type="GO" id="GO:0005737">
    <property type="term" value="C:cytoplasm"/>
    <property type="evidence" value="ECO:0007669"/>
    <property type="project" value="UniProtKB-SubCell"/>
</dbReference>
<dbReference type="InterPro" id="IPR043519">
    <property type="entry name" value="NT_sf"/>
</dbReference>
<dbReference type="SUPFAM" id="SSF81301">
    <property type="entry name" value="Nucleotidyltransferase"/>
    <property type="match status" value="1"/>
</dbReference>
<comment type="function">
    <text evidence="2">Functions as a ribosomal silencing factor. Interacts with ribosomal protein uL14 (rplN), blocking formation of intersubunit bridge B8. Prevents association of the 30S and 50S ribosomal subunits and the formation of functional ribosomes, thus repressing translation.</text>
</comment>
<dbReference type="Pfam" id="PF02410">
    <property type="entry name" value="RsfS"/>
    <property type="match status" value="1"/>
</dbReference>
<gene>
    <name evidence="2 3" type="primary">rsfS</name>
    <name evidence="3" type="ORF">EOJ36_03405</name>
</gene>